<name>A0ACB9YKK4_9PEZI</name>
<proteinExistence type="predicted"/>
<dbReference type="EMBL" id="MU393619">
    <property type="protein sequence ID" value="KAI4859668.1"/>
    <property type="molecule type" value="Genomic_DNA"/>
</dbReference>
<accession>A0ACB9YKK4</accession>
<reference evidence="1 2" key="1">
    <citation type="journal article" date="2022" name="New Phytol.">
        <title>Ecological generalism drives hyperdiversity of secondary metabolite gene clusters in xylarialean endophytes.</title>
        <authorList>
            <person name="Franco M.E.E."/>
            <person name="Wisecaver J.H."/>
            <person name="Arnold A.E."/>
            <person name="Ju Y.M."/>
            <person name="Slot J.C."/>
            <person name="Ahrendt S."/>
            <person name="Moore L.P."/>
            <person name="Eastman K.E."/>
            <person name="Scott K."/>
            <person name="Konkel Z."/>
            <person name="Mondo S.J."/>
            <person name="Kuo A."/>
            <person name="Hayes R.D."/>
            <person name="Haridas S."/>
            <person name="Andreopoulos B."/>
            <person name="Riley R."/>
            <person name="LaButti K."/>
            <person name="Pangilinan J."/>
            <person name="Lipzen A."/>
            <person name="Amirebrahimi M."/>
            <person name="Yan J."/>
            <person name="Adam C."/>
            <person name="Keymanesh K."/>
            <person name="Ng V."/>
            <person name="Louie K."/>
            <person name="Northen T."/>
            <person name="Drula E."/>
            <person name="Henrissat B."/>
            <person name="Hsieh H.M."/>
            <person name="Youens-Clark K."/>
            <person name="Lutzoni F."/>
            <person name="Miadlikowska J."/>
            <person name="Eastwood D.C."/>
            <person name="Hamelin R.C."/>
            <person name="Grigoriev I.V."/>
            <person name="U'Ren J.M."/>
        </authorList>
    </citation>
    <scope>NUCLEOTIDE SEQUENCE [LARGE SCALE GENOMIC DNA]</scope>
    <source>
        <strain evidence="1 2">CBS 119005</strain>
    </source>
</reference>
<keyword evidence="2" id="KW-1185">Reference proteome</keyword>
<comment type="caution">
    <text evidence="1">The sequence shown here is derived from an EMBL/GenBank/DDBJ whole genome shotgun (WGS) entry which is preliminary data.</text>
</comment>
<organism evidence="1 2">
    <name type="scientific">Hypoxylon rubiginosum</name>
    <dbReference type="NCBI Taxonomy" id="110542"/>
    <lineage>
        <taxon>Eukaryota</taxon>
        <taxon>Fungi</taxon>
        <taxon>Dikarya</taxon>
        <taxon>Ascomycota</taxon>
        <taxon>Pezizomycotina</taxon>
        <taxon>Sordariomycetes</taxon>
        <taxon>Xylariomycetidae</taxon>
        <taxon>Xylariales</taxon>
        <taxon>Hypoxylaceae</taxon>
        <taxon>Hypoxylon</taxon>
    </lineage>
</organism>
<sequence length="123" mass="13592">MRIGPLKLQSSASLVVYIPLLADLLDGYMYECVAYIRNDTPSKQILPGCNVQKLTVLFVFFLDTKNGPEEKASSAWHDIDPRSWVTLVTDLHDELETFSSDGSGPSSHCRDIVGSQMHAHLAA</sequence>
<evidence type="ECO:0000313" key="1">
    <source>
        <dbReference type="EMBL" id="KAI4859668.1"/>
    </source>
</evidence>
<evidence type="ECO:0000313" key="2">
    <source>
        <dbReference type="Proteomes" id="UP001497700"/>
    </source>
</evidence>
<dbReference type="Proteomes" id="UP001497700">
    <property type="component" value="Unassembled WGS sequence"/>
</dbReference>
<gene>
    <name evidence="1" type="ORF">F4820DRAFT_439016</name>
</gene>
<protein>
    <submittedName>
        <fullName evidence="1">Uncharacterized protein</fullName>
    </submittedName>
</protein>